<feature type="binding site" evidence="3">
    <location>
        <position position="75"/>
    </location>
    <ligand>
        <name>substrate</name>
    </ligand>
</feature>
<dbReference type="GeneID" id="93373404"/>
<reference evidence="5" key="1">
    <citation type="submission" date="2015-07" db="EMBL/GenBank/DDBJ databases">
        <title>Nocardia seriolae U-1 whole genome shotgun sequence.</title>
        <authorList>
            <person name="Imajoh M."/>
            <person name="Fukumoto Y."/>
            <person name="Sukeda M."/>
            <person name="Yamane J."/>
            <person name="Yamasaki K."/>
            <person name="Shimizu M."/>
            <person name="Ohnishi K."/>
            <person name="Oshima S."/>
        </authorList>
    </citation>
    <scope>NUCLEOTIDE SEQUENCE [LARGE SCALE GENOMIC DNA]</scope>
    <source>
        <strain evidence="5">U-1</strain>
    </source>
</reference>
<evidence type="ECO:0000256" key="1">
    <source>
        <dbReference type="ARBA" id="ARBA00023152"/>
    </source>
</evidence>
<dbReference type="Pfam" id="PF00300">
    <property type="entry name" value="His_Phos_1"/>
    <property type="match status" value="1"/>
</dbReference>
<dbReference type="SMART" id="SM00855">
    <property type="entry name" value="PGAM"/>
    <property type="match status" value="1"/>
</dbReference>
<dbReference type="Proteomes" id="UP000037179">
    <property type="component" value="Unassembled WGS sequence"/>
</dbReference>
<dbReference type="EMBL" id="BBYQ01000254">
    <property type="protein sequence ID" value="GAP33375.1"/>
    <property type="molecule type" value="Genomic_DNA"/>
</dbReference>
<feature type="binding site" evidence="3">
    <location>
        <begin position="15"/>
        <end position="22"/>
    </location>
    <ligand>
        <name>substrate</name>
    </ligand>
</feature>
<dbReference type="Gene3D" id="3.40.50.1240">
    <property type="entry name" value="Phosphoglycerate mutase-like"/>
    <property type="match status" value="1"/>
</dbReference>
<dbReference type="InterPro" id="IPR050275">
    <property type="entry name" value="PGM_Phosphatase"/>
</dbReference>
<dbReference type="InterPro" id="IPR029033">
    <property type="entry name" value="His_PPase_superfam"/>
</dbReference>
<dbReference type="GO" id="GO:0016791">
    <property type="term" value="F:phosphatase activity"/>
    <property type="evidence" value="ECO:0007669"/>
    <property type="project" value="TreeGrafter"/>
</dbReference>
<feature type="binding site" evidence="3">
    <location>
        <begin position="34"/>
        <end position="35"/>
    </location>
    <ligand>
        <name>substrate</name>
    </ligand>
</feature>
<comment type="caution">
    <text evidence="4">The sequence shown here is derived from an EMBL/GenBank/DDBJ whole genome shotgun (WGS) entry which is preliminary data.</text>
</comment>
<dbReference type="PROSITE" id="PS00175">
    <property type="entry name" value="PG_MUTASE"/>
    <property type="match status" value="1"/>
</dbReference>
<dbReference type="GO" id="GO:0005737">
    <property type="term" value="C:cytoplasm"/>
    <property type="evidence" value="ECO:0007669"/>
    <property type="project" value="TreeGrafter"/>
</dbReference>
<dbReference type="PANTHER" id="PTHR48100:SF1">
    <property type="entry name" value="HISTIDINE PHOSPHATASE FAMILY PROTEIN-RELATED"/>
    <property type="match status" value="1"/>
</dbReference>
<dbReference type="RefSeq" id="WP_033087156.1">
    <property type="nucleotide sequence ID" value="NZ_AP017900.1"/>
</dbReference>
<dbReference type="SUPFAM" id="SSF53254">
    <property type="entry name" value="Phosphoglycerate mutase-like"/>
    <property type="match status" value="1"/>
</dbReference>
<dbReference type="OrthoDB" id="5449373at2"/>
<organism evidence="4 5">
    <name type="scientific">Nocardia seriolae</name>
    <dbReference type="NCBI Taxonomy" id="37332"/>
    <lineage>
        <taxon>Bacteria</taxon>
        <taxon>Bacillati</taxon>
        <taxon>Actinomycetota</taxon>
        <taxon>Actinomycetes</taxon>
        <taxon>Mycobacteriales</taxon>
        <taxon>Nocardiaceae</taxon>
        <taxon>Nocardia</taxon>
    </lineage>
</organism>
<protein>
    <submittedName>
        <fullName evidence="4">Phosphoglycerate mutase</fullName>
    </submittedName>
</protein>
<gene>
    <name evidence="4" type="ORF">NSK11_contig00254-0004</name>
</gene>
<evidence type="ECO:0000256" key="3">
    <source>
        <dbReference type="PIRSR" id="PIRSR613078-2"/>
    </source>
</evidence>
<dbReference type="InterPro" id="IPR013078">
    <property type="entry name" value="His_Pase_superF_clade-1"/>
</dbReference>
<accession>A0A0B8NNB5</accession>
<reference evidence="4 5" key="2">
    <citation type="journal article" date="2016" name="Genome Announc.">
        <title>Draft Genome Sequence of Erythromycin- and Oxytetracycline-Sensitive Nocardia seriolae Strain U-1 (NBRC 110359).</title>
        <authorList>
            <person name="Imajoh M."/>
            <person name="Sukeda M."/>
            <person name="Shimizu M."/>
            <person name="Yamane J."/>
            <person name="Ohnishi K."/>
            <person name="Oshima S."/>
        </authorList>
    </citation>
    <scope>NUCLEOTIDE SEQUENCE [LARGE SCALE GENOMIC DNA]</scope>
    <source>
        <strain evidence="4 5">U-1</strain>
    </source>
</reference>
<keyword evidence="2" id="KW-0413">Isomerase</keyword>
<evidence type="ECO:0000313" key="5">
    <source>
        <dbReference type="Proteomes" id="UP000037179"/>
    </source>
</evidence>
<evidence type="ECO:0000313" key="4">
    <source>
        <dbReference type="EMBL" id="GAP33375.1"/>
    </source>
</evidence>
<proteinExistence type="predicted"/>
<name>A0A0B8NNB5_9NOCA</name>
<sequence length="218" mass="24271">MDVTGSGLRSLTMVRHGQSTVNAVRDTGAEEFATGIRDADVPLTELGAAQAVATGKRLAEYESGFDVVLCSPYLRTRETARLALAALPAPPIHLDERLRDRETGILFGLTRIGIERRYPDEDRQLRLLGGFYHRPAGGESWPDVALRLRPVLREMHGHVLVFTHDIAVVLTRYIFGEIDEPTISSQPWAQVRNASITRWERGDSGMRLTVYNDIAHLA</sequence>
<keyword evidence="5" id="KW-1185">Reference proteome</keyword>
<evidence type="ECO:0000256" key="2">
    <source>
        <dbReference type="ARBA" id="ARBA00023235"/>
    </source>
</evidence>
<keyword evidence="1" id="KW-0324">Glycolysis</keyword>
<dbReference type="AlphaFoldDB" id="A0A0B8NNB5"/>
<dbReference type="InterPro" id="IPR001345">
    <property type="entry name" value="PG/BPGM_mutase_AS"/>
</dbReference>
<dbReference type="CDD" id="cd07067">
    <property type="entry name" value="HP_PGM_like"/>
    <property type="match status" value="1"/>
</dbReference>
<dbReference type="PANTHER" id="PTHR48100">
    <property type="entry name" value="BROAD-SPECIFICITY PHOSPHATASE YOR283W-RELATED"/>
    <property type="match status" value="1"/>
</dbReference>